<keyword evidence="3" id="KW-1185">Reference proteome</keyword>
<accession>A0AAP0IEY0</accession>
<sequence>MEVKNQRKLSSGMDDARSVHRWLASMMVLMMILNVFHVYLTGEHHSSSSIKVVTAKANSLNCLIRYSTIRDDGPIFKLSPGPSQWGGGSRELSYNGYLPTFAPRVRIKGLICQRVAPLFNRIGRQASFHLKEDRDLESKSCSEDFIQEDE</sequence>
<feature type="transmembrane region" description="Helical" evidence="1">
    <location>
        <begin position="21"/>
        <end position="40"/>
    </location>
</feature>
<protein>
    <submittedName>
        <fullName evidence="2">Uncharacterized protein</fullName>
    </submittedName>
</protein>
<gene>
    <name evidence="2" type="ORF">Syun_020839</name>
</gene>
<keyword evidence="1" id="KW-0812">Transmembrane</keyword>
<keyword evidence="1" id="KW-0472">Membrane</keyword>
<name>A0AAP0IEY0_9MAGN</name>
<organism evidence="2 3">
    <name type="scientific">Stephania yunnanensis</name>
    <dbReference type="NCBI Taxonomy" id="152371"/>
    <lineage>
        <taxon>Eukaryota</taxon>
        <taxon>Viridiplantae</taxon>
        <taxon>Streptophyta</taxon>
        <taxon>Embryophyta</taxon>
        <taxon>Tracheophyta</taxon>
        <taxon>Spermatophyta</taxon>
        <taxon>Magnoliopsida</taxon>
        <taxon>Ranunculales</taxon>
        <taxon>Menispermaceae</taxon>
        <taxon>Menispermoideae</taxon>
        <taxon>Cissampelideae</taxon>
        <taxon>Stephania</taxon>
    </lineage>
</organism>
<dbReference type="EMBL" id="JBBNAF010000009">
    <property type="protein sequence ID" value="KAK9114042.1"/>
    <property type="molecule type" value="Genomic_DNA"/>
</dbReference>
<reference evidence="2 3" key="1">
    <citation type="submission" date="2024-01" db="EMBL/GenBank/DDBJ databases">
        <title>Genome assemblies of Stephania.</title>
        <authorList>
            <person name="Yang L."/>
        </authorList>
    </citation>
    <scope>NUCLEOTIDE SEQUENCE [LARGE SCALE GENOMIC DNA]</scope>
    <source>
        <strain evidence="2">YNDBR</strain>
        <tissue evidence="2">Leaf</tissue>
    </source>
</reference>
<dbReference type="Proteomes" id="UP001420932">
    <property type="component" value="Unassembled WGS sequence"/>
</dbReference>
<evidence type="ECO:0000313" key="3">
    <source>
        <dbReference type="Proteomes" id="UP001420932"/>
    </source>
</evidence>
<keyword evidence="1" id="KW-1133">Transmembrane helix</keyword>
<dbReference type="AlphaFoldDB" id="A0AAP0IEY0"/>
<proteinExistence type="predicted"/>
<comment type="caution">
    <text evidence="2">The sequence shown here is derived from an EMBL/GenBank/DDBJ whole genome shotgun (WGS) entry which is preliminary data.</text>
</comment>
<evidence type="ECO:0000313" key="2">
    <source>
        <dbReference type="EMBL" id="KAK9114042.1"/>
    </source>
</evidence>
<evidence type="ECO:0000256" key="1">
    <source>
        <dbReference type="SAM" id="Phobius"/>
    </source>
</evidence>